<keyword evidence="1" id="KW-0812">Transmembrane</keyword>
<keyword evidence="1" id="KW-0472">Membrane</keyword>
<reference evidence="2 3" key="1">
    <citation type="journal article" date="2020" name="Nature">
        <title>Six reference-quality genomes reveal evolution of bat adaptations.</title>
        <authorList>
            <person name="Jebb D."/>
            <person name="Huang Z."/>
            <person name="Pippel M."/>
            <person name="Hughes G.M."/>
            <person name="Lavrichenko K."/>
            <person name="Devanna P."/>
            <person name="Winkler S."/>
            <person name="Jermiin L.S."/>
            <person name="Skirmuntt E.C."/>
            <person name="Katzourakis A."/>
            <person name="Burkitt-Gray L."/>
            <person name="Ray D.A."/>
            <person name="Sullivan K.A.M."/>
            <person name="Roscito J.G."/>
            <person name="Kirilenko B.M."/>
            <person name="Davalos L.M."/>
            <person name="Corthals A.P."/>
            <person name="Power M.L."/>
            <person name="Jones G."/>
            <person name="Ransome R.D."/>
            <person name="Dechmann D.K.N."/>
            <person name="Locatelli A.G."/>
            <person name="Puechmaille S.J."/>
            <person name="Fedrigo O."/>
            <person name="Jarvis E.D."/>
            <person name="Hiller M."/>
            <person name="Vernes S.C."/>
            <person name="Myers E.W."/>
            <person name="Teeling E.C."/>
        </authorList>
    </citation>
    <scope>NUCLEOTIDE SEQUENCE [LARGE SCALE GENOMIC DNA]</scope>
    <source>
        <strain evidence="2">MRouAeg1</strain>
        <tissue evidence="2">Muscle</tissue>
    </source>
</reference>
<proteinExistence type="predicted"/>
<evidence type="ECO:0000256" key="1">
    <source>
        <dbReference type="SAM" id="Phobius"/>
    </source>
</evidence>
<feature type="transmembrane region" description="Helical" evidence="1">
    <location>
        <begin position="26"/>
        <end position="44"/>
    </location>
</feature>
<dbReference type="AlphaFoldDB" id="A0A7J8DI24"/>
<evidence type="ECO:0000313" key="2">
    <source>
        <dbReference type="EMBL" id="KAF6422894.1"/>
    </source>
</evidence>
<evidence type="ECO:0000313" key="3">
    <source>
        <dbReference type="Proteomes" id="UP000593571"/>
    </source>
</evidence>
<protein>
    <submittedName>
        <fullName evidence="2">Uncharacterized protein</fullName>
    </submittedName>
</protein>
<dbReference type="EMBL" id="JACASE010000012">
    <property type="protein sequence ID" value="KAF6422894.1"/>
    <property type="molecule type" value="Genomic_DNA"/>
</dbReference>
<accession>A0A7J8DI24</accession>
<name>A0A7J8DI24_ROUAE</name>
<keyword evidence="1" id="KW-1133">Transmembrane helix</keyword>
<comment type="caution">
    <text evidence="2">The sequence shown here is derived from an EMBL/GenBank/DDBJ whole genome shotgun (WGS) entry which is preliminary data.</text>
</comment>
<organism evidence="2 3">
    <name type="scientific">Rousettus aegyptiacus</name>
    <name type="common">Egyptian fruit bat</name>
    <name type="synonym">Pteropus aegyptiacus</name>
    <dbReference type="NCBI Taxonomy" id="9407"/>
    <lineage>
        <taxon>Eukaryota</taxon>
        <taxon>Metazoa</taxon>
        <taxon>Chordata</taxon>
        <taxon>Craniata</taxon>
        <taxon>Vertebrata</taxon>
        <taxon>Euteleostomi</taxon>
        <taxon>Mammalia</taxon>
        <taxon>Eutheria</taxon>
        <taxon>Laurasiatheria</taxon>
        <taxon>Chiroptera</taxon>
        <taxon>Yinpterochiroptera</taxon>
        <taxon>Pteropodoidea</taxon>
        <taxon>Pteropodidae</taxon>
        <taxon>Rousettinae</taxon>
        <taxon>Rousettus</taxon>
    </lineage>
</organism>
<dbReference type="Proteomes" id="UP000593571">
    <property type="component" value="Unassembled WGS sequence"/>
</dbReference>
<keyword evidence="3" id="KW-1185">Reference proteome</keyword>
<sequence length="138" mass="15370">MGWGGNSQVFIKLCTETKKAYLKTDGLHLFKMQLLLAFVILSLFHGRRQEFHKQCQPVGLNIQERTGVVQDETKSRAWVASTVGELQAPRSMVRFPVSFCSSGASSPLVTSGVTATPMTGLLKAPRSFVHTHVFQFHY</sequence>
<gene>
    <name evidence="2" type="ORF">HJG63_008682</name>
</gene>